<dbReference type="InterPro" id="IPR013424">
    <property type="entry name" value="Ice-binding_C"/>
</dbReference>
<evidence type="ECO:0000313" key="3">
    <source>
        <dbReference type="Proteomes" id="UP000007993"/>
    </source>
</evidence>
<reference evidence="2 3" key="1">
    <citation type="journal article" date="2013" name="Mar. Genomics">
        <title>Expression of sulfatases in Rhodopirellula baltica and the diversity of sulfatases in the genus Rhodopirellula.</title>
        <authorList>
            <person name="Wegner C.E."/>
            <person name="Richter-Heitmann T."/>
            <person name="Klindworth A."/>
            <person name="Klockow C."/>
            <person name="Richter M."/>
            <person name="Achstetter T."/>
            <person name="Glockner F.O."/>
            <person name="Harder J."/>
        </authorList>
    </citation>
    <scope>NUCLEOTIDE SEQUENCE [LARGE SCALE GENOMIC DNA]</scope>
    <source>
        <strain evidence="2 3">SH28</strain>
    </source>
</reference>
<dbReference type="Pfam" id="PF07589">
    <property type="entry name" value="PEP-CTERM"/>
    <property type="match status" value="1"/>
</dbReference>
<organism evidence="2 3">
    <name type="scientific">Rhodopirellula baltica SH28</name>
    <dbReference type="NCBI Taxonomy" id="993517"/>
    <lineage>
        <taxon>Bacteria</taxon>
        <taxon>Pseudomonadati</taxon>
        <taxon>Planctomycetota</taxon>
        <taxon>Planctomycetia</taxon>
        <taxon>Pirellulales</taxon>
        <taxon>Pirellulaceae</taxon>
        <taxon>Rhodopirellula</taxon>
    </lineage>
</organism>
<gene>
    <name evidence="2" type="ORF">RBSH_01831</name>
</gene>
<proteinExistence type="predicted"/>
<evidence type="ECO:0000259" key="1">
    <source>
        <dbReference type="Pfam" id="PF07589"/>
    </source>
</evidence>
<accession>K5EAI2</accession>
<dbReference type="EMBL" id="AMCW01000041">
    <property type="protein sequence ID" value="EKK02811.1"/>
    <property type="molecule type" value="Genomic_DNA"/>
</dbReference>
<dbReference type="NCBIfam" id="TIGR02595">
    <property type="entry name" value="PEP_CTERM"/>
    <property type="match status" value="1"/>
</dbReference>
<dbReference type="Proteomes" id="UP000007993">
    <property type="component" value="Unassembled WGS sequence"/>
</dbReference>
<feature type="domain" description="Ice-binding protein C-terminal" evidence="1">
    <location>
        <begin position="173"/>
        <end position="197"/>
    </location>
</feature>
<comment type="caution">
    <text evidence="2">The sequence shown here is derived from an EMBL/GenBank/DDBJ whole genome shotgun (WGS) entry which is preliminary data.</text>
</comment>
<name>K5EAI2_RHOBT</name>
<sequence length="204" mass="22218">MLQFDQSDGFEVESEDAQPIFNKQGVGSYVIDGMRVSVDPEEVFLYPEEGSARWWSGQSAGSTSLGSAASAQFELSLDSPALGQTFDMKAITLIGYSSTNNNVDPTINVEFTGVKSDNSIVTKMTQQFEANLLTPLVVNFGTEFEGLVSLTWQQGGTNRLHQFDNITFSTVSAVPEPGSFLAIMAVTLVGVLKRARRLSVDWLE</sequence>
<dbReference type="AlphaFoldDB" id="K5EAI2"/>
<evidence type="ECO:0000313" key="2">
    <source>
        <dbReference type="EMBL" id="EKK02811.1"/>
    </source>
</evidence>
<protein>
    <submittedName>
        <fullName evidence="2">Protein containing DUF1559</fullName>
    </submittedName>
</protein>